<dbReference type="PANTHER" id="PTHR47219:SF20">
    <property type="entry name" value="TBC1 DOMAIN FAMILY MEMBER 2B"/>
    <property type="match status" value="1"/>
</dbReference>
<gene>
    <name evidence="3" type="ORF">BcabD6B2_12610</name>
</gene>
<dbReference type="Pfam" id="PF00566">
    <property type="entry name" value="RabGAP-TBC"/>
    <property type="match status" value="1"/>
</dbReference>
<keyword evidence="1" id="KW-0175">Coiled coil</keyword>
<reference evidence="3 4" key="1">
    <citation type="submission" date="2021-06" db="EMBL/GenBank/DDBJ databases">
        <title>Genome sequence of Babesia caballi.</title>
        <authorList>
            <person name="Yamagishi J."/>
            <person name="Kidaka T."/>
            <person name="Ochi A."/>
        </authorList>
    </citation>
    <scope>NUCLEOTIDE SEQUENCE [LARGE SCALE GENOMIC DNA]</scope>
    <source>
        <strain evidence="3">USDA-D6B2</strain>
    </source>
</reference>
<keyword evidence="4" id="KW-1185">Reference proteome</keyword>
<dbReference type="InterPro" id="IPR050302">
    <property type="entry name" value="Rab_GAP_TBC_domain"/>
</dbReference>
<protein>
    <submittedName>
        <fullName evidence="3">GTPase-activating protein, putative</fullName>
    </submittedName>
</protein>
<dbReference type="EMBL" id="BPLF01000001">
    <property type="protein sequence ID" value="GIX61826.1"/>
    <property type="molecule type" value="Genomic_DNA"/>
</dbReference>
<evidence type="ECO:0000259" key="2">
    <source>
        <dbReference type="Pfam" id="PF00566"/>
    </source>
</evidence>
<dbReference type="InterPro" id="IPR000195">
    <property type="entry name" value="Rab-GAP-TBC_dom"/>
</dbReference>
<evidence type="ECO:0000313" key="3">
    <source>
        <dbReference type="EMBL" id="GIX61826.1"/>
    </source>
</evidence>
<dbReference type="InterPro" id="IPR035969">
    <property type="entry name" value="Rab-GAP_TBC_sf"/>
</dbReference>
<dbReference type="PANTHER" id="PTHR47219">
    <property type="entry name" value="RAB GTPASE-ACTIVATING PROTEIN 1-LIKE"/>
    <property type="match status" value="1"/>
</dbReference>
<dbReference type="Proteomes" id="UP001497744">
    <property type="component" value="Unassembled WGS sequence"/>
</dbReference>
<evidence type="ECO:0000313" key="4">
    <source>
        <dbReference type="Proteomes" id="UP001497744"/>
    </source>
</evidence>
<dbReference type="AlphaFoldDB" id="A0AAV4LRZ2"/>
<dbReference type="GeneID" id="94193309"/>
<evidence type="ECO:0000256" key="1">
    <source>
        <dbReference type="SAM" id="Coils"/>
    </source>
</evidence>
<sequence>MMLTDKFWESERKSSLLSRSGLHSLQDLQALRTKVEALISGEDASSDIASSFMNYVVSLLRDCNIWESPNLRKAVETPAEPSFEVTPENERIFRLDAERTFIAEENREVLCRNLNRVFSHVGDYHQGEGFVIAFLSLFLSSDDVVRLVVHLHKHQLRGYFSCMPEAYVRDARVLMKLLEERNEKLHNHVEGLLVPETFCSKWFIGMNVHVLPFEHVVTYIGRVMTRGETYIFSFGLAFLLFHADAILGCSDVSRILQLLRLDEAIMPEESQREEIYGGILGLADETEVEEEKLSQLRRDVEEELAKQKESREKRLKEMEYSDDEIVFSDEE</sequence>
<dbReference type="GO" id="GO:0005096">
    <property type="term" value="F:GTPase activator activity"/>
    <property type="evidence" value="ECO:0007669"/>
    <property type="project" value="TreeGrafter"/>
</dbReference>
<organism evidence="3 4">
    <name type="scientific">Babesia caballi</name>
    <dbReference type="NCBI Taxonomy" id="5871"/>
    <lineage>
        <taxon>Eukaryota</taxon>
        <taxon>Sar</taxon>
        <taxon>Alveolata</taxon>
        <taxon>Apicomplexa</taxon>
        <taxon>Aconoidasida</taxon>
        <taxon>Piroplasmida</taxon>
        <taxon>Babesiidae</taxon>
        <taxon>Babesia</taxon>
    </lineage>
</organism>
<feature type="domain" description="Rab-GAP TBC" evidence="2">
    <location>
        <begin position="87"/>
        <end position="247"/>
    </location>
</feature>
<comment type="caution">
    <text evidence="3">The sequence shown here is derived from an EMBL/GenBank/DDBJ whole genome shotgun (WGS) entry which is preliminary data.</text>
</comment>
<proteinExistence type="predicted"/>
<dbReference type="SUPFAM" id="SSF47923">
    <property type="entry name" value="Ypt/Rab-GAP domain of gyp1p"/>
    <property type="match status" value="2"/>
</dbReference>
<name>A0AAV4LRZ2_BABCB</name>
<feature type="coiled-coil region" evidence="1">
    <location>
        <begin position="283"/>
        <end position="317"/>
    </location>
</feature>
<dbReference type="GO" id="GO:0031267">
    <property type="term" value="F:small GTPase binding"/>
    <property type="evidence" value="ECO:0007669"/>
    <property type="project" value="TreeGrafter"/>
</dbReference>
<dbReference type="RefSeq" id="XP_067713897.1">
    <property type="nucleotide sequence ID" value="XM_067857796.1"/>
</dbReference>
<dbReference type="Gene3D" id="1.10.472.80">
    <property type="entry name" value="Ypt/Rab-GAP domain of gyp1p, domain 3"/>
    <property type="match status" value="1"/>
</dbReference>
<accession>A0AAV4LRZ2</accession>